<keyword evidence="4" id="KW-1185">Reference proteome</keyword>
<accession>A0A5C7FN53</accession>
<dbReference type="SMART" id="SM00530">
    <property type="entry name" value="HTH_XRE"/>
    <property type="match status" value="1"/>
</dbReference>
<keyword evidence="1" id="KW-0238">DNA-binding</keyword>
<dbReference type="OrthoDB" id="800066at2"/>
<evidence type="ECO:0000313" key="4">
    <source>
        <dbReference type="Proteomes" id="UP000321907"/>
    </source>
</evidence>
<dbReference type="EMBL" id="VOXD01000018">
    <property type="protein sequence ID" value="TXF88914.1"/>
    <property type="molecule type" value="Genomic_DNA"/>
</dbReference>
<evidence type="ECO:0000256" key="1">
    <source>
        <dbReference type="ARBA" id="ARBA00023125"/>
    </source>
</evidence>
<evidence type="ECO:0000259" key="2">
    <source>
        <dbReference type="PROSITE" id="PS50943"/>
    </source>
</evidence>
<gene>
    <name evidence="3" type="ORF">FUA23_12710</name>
</gene>
<feature type="domain" description="HTH cro/C1-type" evidence="2">
    <location>
        <begin position="22"/>
        <end position="76"/>
    </location>
</feature>
<organism evidence="3 4">
    <name type="scientific">Neolewinella aurantiaca</name>
    <dbReference type="NCBI Taxonomy" id="2602767"/>
    <lineage>
        <taxon>Bacteria</taxon>
        <taxon>Pseudomonadati</taxon>
        <taxon>Bacteroidota</taxon>
        <taxon>Saprospiria</taxon>
        <taxon>Saprospirales</taxon>
        <taxon>Lewinellaceae</taxon>
        <taxon>Neolewinella</taxon>
    </lineage>
</organism>
<dbReference type="CDD" id="cd00093">
    <property type="entry name" value="HTH_XRE"/>
    <property type="match status" value="1"/>
</dbReference>
<comment type="caution">
    <text evidence="3">The sequence shown here is derived from an EMBL/GenBank/DDBJ whole genome shotgun (WGS) entry which is preliminary data.</text>
</comment>
<dbReference type="AlphaFoldDB" id="A0A5C7FN53"/>
<dbReference type="SUPFAM" id="SSF47413">
    <property type="entry name" value="lambda repressor-like DNA-binding domains"/>
    <property type="match status" value="1"/>
</dbReference>
<dbReference type="Proteomes" id="UP000321907">
    <property type="component" value="Unassembled WGS sequence"/>
</dbReference>
<dbReference type="InterPro" id="IPR001387">
    <property type="entry name" value="Cro/C1-type_HTH"/>
</dbReference>
<dbReference type="Pfam" id="PF01381">
    <property type="entry name" value="HTH_3"/>
    <property type="match status" value="1"/>
</dbReference>
<name>A0A5C7FN53_9BACT</name>
<sequence length="173" mass="19839">MKTKEAIKPATQALPNFIASNLKVLRNRKGWSQSELAEKVNLNRGNIASYESGSAEPSICKLLRISNLLQVHPRDITRRDLSDPNELLLAQLAHDERQTEKNERLAQLRHRAIELTELVQSSRKLFEYKKRNLGTPCKETALFAAQYEQLYEVTQQLLEEHRELLGEVGCQCD</sequence>
<reference evidence="3 4" key="1">
    <citation type="submission" date="2019-08" db="EMBL/GenBank/DDBJ databases">
        <title>Lewinella sp. strain SSH13 Genome sequencing and assembly.</title>
        <authorList>
            <person name="Kim I."/>
        </authorList>
    </citation>
    <scope>NUCLEOTIDE SEQUENCE [LARGE SCALE GENOMIC DNA]</scope>
    <source>
        <strain evidence="3 4">SSH13</strain>
    </source>
</reference>
<evidence type="ECO:0000313" key="3">
    <source>
        <dbReference type="EMBL" id="TXF88914.1"/>
    </source>
</evidence>
<dbReference type="Gene3D" id="1.10.260.40">
    <property type="entry name" value="lambda repressor-like DNA-binding domains"/>
    <property type="match status" value="1"/>
</dbReference>
<dbReference type="PANTHER" id="PTHR46558:SF4">
    <property type="entry name" value="DNA-BIDING PHAGE PROTEIN"/>
    <property type="match status" value="1"/>
</dbReference>
<dbReference type="GO" id="GO:0003677">
    <property type="term" value="F:DNA binding"/>
    <property type="evidence" value="ECO:0007669"/>
    <property type="project" value="UniProtKB-KW"/>
</dbReference>
<protein>
    <submittedName>
        <fullName evidence="3">Helix-turn-helix transcriptional regulator</fullName>
    </submittedName>
</protein>
<dbReference type="PANTHER" id="PTHR46558">
    <property type="entry name" value="TRACRIPTIONAL REGULATORY PROTEIN-RELATED-RELATED"/>
    <property type="match status" value="1"/>
</dbReference>
<dbReference type="PROSITE" id="PS50943">
    <property type="entry name" value="HTH_CROC1"/>
    <property type="match status" value="1"/>
</dbReference>
<dbReference type="RefSeq" id="WP_147931122.1">
    <property type="nucleotide sequence ID" value="NZ_VOXD01000018.1"/>
</dbReference>
<proteinExistence type="predicted"/>
<dbReference type="InterPro" id="IPR010982">
    <property type="entry name" value="Lambda_DNA-bd_dom_sf"/>
</dbReference>